<sequence>MVSALLNTLNEKCYHPDLGKLILRLSIGMLLFHGIHKLEAGVGGIGSMLVAHGVPEFVSYGVYFGEVAAPILIMLGILCRPCALAIIGTMLVAWLLVDVPATFTVNQVGAWGIESLMSYFLMSLVILFIGGGRYSLVSEKWR</sequence>
<evidence type="ECO:0000256" key="2">
    <source>
        <dbReference type="ARBA" id="ARBA00006679"/>
    </source>
</evidence>
<dbReference type="PANTHER" id="PTHR33452:SF1">
    <property type="entry name" value="INNER MEMBRANE PROTEIN YPHA-RELATED"/>
    <property type="match status" value="1"/>
</dbReference>
<dbReference type="PANTHER" id="PTHR33452">
    <property type="entry name" value="OXIDOREDUCTASE CATD-RELATED"/>
    <property type="match status" value="1"/>
</dbReference>
<feature type="transmembrane region" description="Helical" evidence="7">
    <location>
        <begin position="71"/>
        <end position="96"/>
    </location>
</feature>
<keyword evidence="6 7" id="KW-0472">Membrane</keyword>
<evidence type="ECO:0000256" key="5">
    <source>
        <dbReference type="ARBA" id="ARBA00022989"/>
    </source>
</evidence>
<keyword evidence="9" id="KW-1185">Reference proteome</keyword>
<dbReference type="EMBL" id="JBEQCT010000002">
    <property type="protein sequence ID" value="MFM2484951.1"/>
    <property type="molecule type" value="Genomic_DNA"/>
</dbReference>
<comment type="subcellular location">
    <subcellularLocation>
        <location evidence="1">Cell membrane</location>
        <topology evidence="1">Multi-pass membrane protein</topology>
    </subcellularLocation>
</comment>
<organism evidence="8 9">
    <name type="scientific">Celerinatantimonas yamalensis</name>
    <dbReference type="NCBI Taxonomy" id="559956"/>
    <lineage>
        <taxon>Bacteria</taxon>
        <taxon>Pseudomonadati</taxon>
        <taxon>Pseudomonadota</taxon>
        <taxon>Gammaproteobacteria</taxon>
        <taxon>Celerinatantimonadaceae</taxon>
        <taxon>Celerinatantimonas</taxon>
    </lineage>
</organism>
<comment type="similarity">
    <text evidence="2">Belongs to the DoxX family.</text>
</comment>
<evidence type="ECO:0000256" key="3">
    <source>
        <dbReference type="ARBA" id="ARBA00022475"/>
    </source>
</evidence>
<feature type="transmembrane region" description="Helical" evidence="7">
    <location>
        <begin position="116"/>
        <end position="136"/>
    </location>
</feature>
<keyword evidence="3" id="KW-1003">Cell membrane</keyword>
<evidence type="ECO:0000256" key="7">
    <source>
        <dbReference type="SAM" id="Phobius"/>
    </source>
</evidence>
<dbReference type="InterPro" id="IPR032808">
    <property type="entry name" value="DoxX"/>
</dbReference>
<comment type="caution">
    <text evidence="8">The sequence shown here is derived from an EMBL/GenBank/DDBJ whole genome shotgun (WGS) entry which is preliminary data.</text>
</comment>
<accession>A0ABW9G5K7</accession>
<dbReference type="Proteomes" id="UP001629953">
    <property type="component" value="Unassembled WGS sequence"/>
</dbReference>
<gene>
    <name evidence="8" type="ORF">ABUE30_07705</name>
</gene>
<evidence type="ECO:0000256" key="4">
    <source>
        <dbReference type="ARBA" id="ARBA00022692"/>
    </source>
</evidence>
<protein>
    <submittedName>
        <fullName evidence="8">DoxX family protein</fullName>
    </submittedName>
</protein>
<evidence type="ECO:0000256" key="6">
    <source>
        <dbReference type="ARBA" id="ARBA00023136"/>
    </source>
</evidence>
<dbReference type="RefSeq" id="WP_408623139.1">
    <property type="nucleotide sequence ID" value="NZ_JBEQCT010000002.1"/>
</dbReference>
<keyword evidence="5 7" id="KW-1133">Transmembrane helix</keyword>
<evidence type="ECO:0000256" key="1">
    <source>
        <dbReference type="ARBA" id="ARBA00004651"/>
    </source>
</evidence>
<dbReference type="Pfam" id="PF07681">
    <property type="entry name" value="DoxX"/>
    <property type="match status" value="1"/>
</dbReference>
<name>A0ABW9G5K7_9GAMM</name>
<evidence type="ECO:0000313" key="8">
    <source>
        <dbReference type="EMBL" id="MFM2484951.1"/>
    </source>
</evidence>
<proteinExistence type="inferred from homology"/>
<evidence type="ECO:0000313" key="9">
    <source>
        <dbReference type="Proteomes" id="UP001629953"/>
    </source>
</evidence>
<keyword evidence="4 7" id="KW-0812">Transmembrane</keyword>
<reference evidence="8 9" key="1">
    <citation type="journal article" date="2013" name="Int. J. Syst. Evol. Microbiol.">
        <title>Celerinatantimonas yamalensis sp. nov., a cold-adapted diazotrophic bacterium from a cold permafrost brine.</title>
        <authorList>
            <person name="Shcherbakova V."/>
            <person name="Chuvilskaya N."/>
            <person name="Rivkina E."/>
            <person name="Demidov N."/>
            <person name="Uchaeva V."/>
            <person name="Suetin S."/>
            <person name="Suzina N."/>
            <person name="Gilichinsky D."/>
        </authorList>
    </citation>
    <scope>NUCLEOTIDE SEQUENCE [LARGE SCALE GENOMIC DNA]</scope>
    <source>
        <strain evidence="8 9">C7</strain>
    </source>
</reference>
<dbReference type="InterPro" id="IPR051907">
    <property type="entry name" value="DoxX-like_oxidoreductase"/>
</dbReference>